<keyword evidence="4 6" id="KW-1133">Transmembrane helix</keyword>
<feature type="transmembrane region" description="Helical" evidence="6">
    <location>
        <begin position="56"/>
        <end position="79"/>
    </location>
</feature>
<dbReference type="GO" id="GO:0005783">
    <property type="term" value="C:endoplasmic reticulum"/>
    <property type="evidence" value="ECO:0007669"/>
    <property type="project" value="TreeGrafter"/>
</dbReference>
<keyword evidence="5 6" id="KW-0472">Membrane</keyword>
<evidence type="ECO:0000256" key="5">
    <source>
        <dbReference type="ARBA" id="ARBA00023136"/>
    </source>
</evidence>
<keyword evidence="3 6" id="KW-0812">Transmembrane</keyword>
<dbReference type="Proteomes" id="UP000614350">
    <property type="component" value="Unassembled WGS sequence"/>
</dbReference>
<evidence type="ECO:0000256" key="1">
    <source>
        <dbReference type="ARBA" id="ARBA00004141"/>
    </source>
</evidence>
<dbReference type="GO" id="GO:0016567">
    <property type="term" value="P:protein ubiquitination"/>
    <property type="evidence" value="ECO:0007669"/>
    <property type="project" value="InterPro"/>
</dbReference>
<dbReference type="GO" id="GO:0016020">
    <property type="term" value="C:membrane"/>
    <property type="evidence" value="ECO:0007669"/>
    <property type="project" value="UniProtKB-SubCell"/>
</dbReference>
<accession>A0A834NHC5</accession>
<name>A0A834NHC5_VESVU</name>
<dbReference type="EMBL" id="JACSEA010000002">
    <property type="protein sequence ID" value="KAF7407914.1"/>
    <property type="molecule type" value="Genomic_DNA"/>
</dbReference>
<evidence type="ECO:0000256" key="4">
    <source>
        <dbReference type="ARBA" id="ARBA00022989"/>
    </source>
</evidence>
<evidence type="ECO:0000256" key="3">
    <source>
        <dbReference type="ARBA" id="ARBA00022692"/>
    </source>
</evidence>
<evidence type="ECO:0000313" key="8">
    <source>
        <dbReference type="Proteomes" id="UP000614350"/>
    </source>
</evidence>
<evidence type="ECO:0000256" key="6">
    <source>
        <dbReference type="SAM" id="Phobius"/>
    </source>
</evidence>
<dbReference type="PANTHER" id="PTHR31322">
    <property type="entry name" value="E3 UBIQUITIN-PROTEIN LIGASE TM129"/>
    <property type="match status" value="1"/>
</dbReference>
<keyword evidence="8" id="KW-1185">Reference proteome</keyword>
<sequence length="369" mass="42752">MSTYFFYTLFYCLISGCIIYPPVEFVSTGLTIKTIFANWLGSETESFINYHIRRSVITLFIHSLLPFGYILGLILFGHVDAQKIQLFYQSPLWSILIIVTIAGPAYILYTIFKWSENNWKMHPIVQNLSIYCDDNTNWMSVASEIDIEYRRIDKILIDTSSVTRVIVTDNWIIKITSYKLYIARQSDTALIVSKSDTHAMSHTARGEVQFINIEVKPTRIRAEAFDIRISTFTFKDLQDKVQQPIVILQDVTFHKTLLDRFIDVFKEQALENPFYETTQELENCIGCMQVRSNVKLNKCCGSITERPNSDECTICHCRPMWCIECMAKWFASRQDENTPEIWLSSKCTCPVCRAKFCLLDVCPVQTVNQ</sequence>
<protein>
    <recommendedName>
        <fullName evidence="9">Transmembrane protein 129</fullName>
    </recommendedName>
</protein>
<evidence type="ECO:0000313" key="7">
    <source>
        <dbReference type="EMBL" id="KAF7407914.1"/>
    </source>
</evidence>
<proteinExistence type="inferred from homology"/>
<organism evidence="7 8">
    <name type="scientific">Vespula vulgaris</name>
    <name type="common">Yellow jacket</name>
    <name type="synonym">Wasp</name>
    <dbReference type="NCBI Taxonomy" id="7454"/>
    <lineage>
        <taxon>Eukaryota</taxon>
        <taxon>Metazoa</taxon>
        <taxon>Ecdysozoa</taxon>
        <taxon>Arthropoda</taxon>
        <taxon>Hexapoda</taxon>
        <taxon>Insecta</taxon>
        <taxon>Pterygota</taxon>
        <taxon>Neoptera</taxon>
        <taxon>Endopterygota</taxon>
        <taxon>Hymenoptera</taxon>
        <taxon>Apocrita</taxon>
        <taxon>Aculeata</taxon>
        <taxon>Vespoidea</taxon>
        <taxon>Vespidae</taxon>
        <taxon>Vespinae</taxon>
        <taxon>Vespula</taxon>
    </lineage>
</organism>
<reference evidence="7" key="1">
    <citation type="journal article" date="2020" name="G3 (Bethesda)">
        <title>High-Quality Assemblies for Three Invasive Social Wasps from the &lt;i&gt;Vespula&lt;/i&gt; Genus.</title>
        <authorList>
            <person name="Harrop T.W.R."/>
            <person name="Guhlin J."/>
            <person name="McLaughlin G.M."/>
            <person name="Permina E."/>
            <person name="Stockwell P."/>
            <person name="Gilligan J."/>
            <person name="Le Lec M.F."/>
            <person name="Gruber M.A.M."/>
            <person name="Quinn O."/>
            <person name="Lovegrove M."/>
            <person name="Duncan E.J."/>
            <person name="Remnant E.J."/>
            <person name="Van Eeckhoven J."/>
            <person name="Graham B."/>
            <person name="Knapp R.A."/>
            <person name="Langford K.W."/>
            <person name="Kronenberg Z."/>
            <person name="Press M.O."/>
            <person name="Eacker S.M."/>
            <person name="Wilson-Rankin E.E."/>
            <person name="Purcell J."/>
            <person name="Lester P.J."/>
            <person name="Dearden P.K."/>
        </authorList>
    </citation>
    <scope>NUCLEOTIDE SEQUENCE</scope>
    <source>
        <strain evidence="7">Marl-1</strain>
    </source>
</reference>
<evidence type="ECO:0000256" key="2">
    <source>
        <dbReference type="ARBA" id="ARBA00007332"/>
    </source>
</evidence>
<dbReference type="GO" id="GO:0061630">
    <property type="term" value="F:ubiquitin protein ligase activity"/>
    <property type="evidence" value="ECO:0007669"/>
    <property type="project" value="InterPro"/>
</dbReference>
<dbReference type="Pfam" id="PF10272">
    <property type="entry name" value="Tmpp129"/>
    <property type="match status" value="1"/>
</dbReference>
<comment type="caution">
    <text evidence="7">The sequence shown here is derived from an EMBL/GenBank/DDBJ whole genome shotgun (WGS) entry which is preliminary data.</text>
</comment>
<comment type="subcellular location">
    <subcellularLocation>
        <location evidence="1">Membrane</location>
        <topology evidence="1">Multi-pass membrane protein</topology>
    </subcellularLocation>
</comment>
<dbReference type="PANTHER" id="PTHR31322:SF2">
    <property type="entry name" value="E3 UBIQUITIN-PROTEIN LIGASE TM129"/>
    <property type="match status" value="1"/>
</dbReference>
<dbReference type="AlphaFoldDB" id="A0A834NHC5"/>
<feature type="transmembrane region" description="Helical" evidence="6">
    <location>
        <begin position="6"/>
        <end position="23"/>
    </location>
</feature>
<comment type="similarity">
    <text evidence="2">Belongs to the TMEM129 family.</text>
</comment>
<gene>
    <name evidence="7" type="ORF">HZH66_002451</name>
</gene>
<dbReference type="InterPro" id="IPR018801">
    <property type="entry name" value="TM129"/>
</dbReference>
<feature type="transmembrane region" description="Helical" evidence="6">
    <location>
        <begin position="91"/>
        <end position="112"/>
    </location>
</feature>
<evidence type="ECO:0008006" key="9">
    <source>
        <dbReference type="Google" id="ProtNLM"/>
    </source>
</evidence>